<evidence type="ECO:0000313" key="2">
    <source>
        <dbReference type="Proteomes" id="UP000445309"/>
    </source>
</evidence>
<sequence length="66" mass="7741">MDKELHSFDNELISFQNQTKKPIVVRLVFYFYLMSRPEIAIQKTLLWKKGKVMKNAHNAITACLLS</sequence>
<dbReference type="AlphaFoldDB" id="A0A6N4XTA4"/>
<evidence type="ECO:0000313" key="1">
    <source>
        <dbReference type="EMBL" id="CAA7392685.1"/>
    </source>
</evidence>
<dbReference type="Proteomes" id="UP000445309">
    <property type="component" value="Unassembled WGS sequence"/>
</dbReference>
<proteinExistence type="predicted"/>
<gene>
    <name evidence="1" type="ORF">CHRY9393_03391</name>
</gene>
<organism evidence="1 2">
    <name type="scientific">Chryseobacterium fistulae</name>
    <dbReference type="NCBI Taxonomy" id="2675058"/>
    <lineage>
        <taxon>Bacteria</taxon>
        <taxon>Pseudomonadati</taxon>
        <taxon>Bacteroidota</taxon>
        <taxon>Flavobacteriia</taxon>
        <taxon>Flavobacteriales</taxon>
        <taxon>Weeksellaceae</taxon>
        <taxon>Chryseobacterium group</taxon>
        <taxon>Chryseobacterium</taxon>
    </lineage>
</organism>
<reference evidence="1 2" key="1">
    <citation type="submission" date="2020-01" db="EMBL/GenBank/DDBJ databases">
        <authorList>
            <person name="Rodrigo-Torres L."/>
            <person name="Arahal R. D."/>
            <person name="Lucena T."/>
        </authorList>
    </citation>
    <scope>NUCLEOTIDE SEQUENCE [LARGE SCALE GENOMIC DNA]</scope>
    <source>
        <strain evidence="1 2">CECT 9393</strain>
    </source>
</reference>
<dbReference type="EMBL" id="CACVBY010000135">
    <property type="protein sequence ID" value="CAA7392685.1"/>
    <property type="molecule type" value="Genomic_DNA"/>
</dbReference>
<accession>A0A6N4XTA4</accession>
<keyword evidence="2" id="KW-1185">Reference proteome</keyword>
<protein>
    <submittedName>
        <fullName evidence="1">Uncharacterized protein</fullName>
    </submittedName>
</protein>
<name>A0A6N4XTA4_9FLAO</name>